<comment type="caution">
    <text evidence="3">The sequence shown here is derived from an EMBL/GenBank/DDBJ whole genome shotgun (WGS) entry which is preliminary data.</text>
</comment>
<name>A0A811QQG8_9POAL</name>
<proteinExistence type="predicted"/>
<dbReference type="SUPFAM" id="SSF52058">
    <property type="entry name" value="L domain-like"/>
    <property type="match status" value="1"/>
</dbReference>
<dbReference type="InterPro" id="IPR055414">
    <property type="entry name" value="LRR_R13L4/SHOC2-like"/>
</dbReference>
<keyword evidence="1" id="KW-0677">Repeat</keyword>
<dbReference type="Pfam" id="PF23598">
    <property type="entry name" value="LRR_14"/>
    <property type="match status" value="1"/>
</dbReference>
<dbReference type="Gene3D" id="3.80.10.10">
    <property type="entry name" value="Ribonuclease Inhibitor"/>
    <property type="match status" value="1"/>
</dbReference>
<evidence type="ECO:0000313" key="4">
    <source>
        <dbReference type="Proteomes" id="UP000604825"/>
    </source>
</evidence>
<dbReference type="Proteomes" id="UP000604825">
    <property type="component" value="Unassembled WGS sequence"/>
</dbReference>
<gene>
    <name evidence="3" type="ORF">NCGR_LOCUS41729</name>
</gene>
<dbReference type="EMBL" id="CAJGYO010000010">
    <property type="protein sequence ID" value="CAD6258251.1"/>
    <property type="molecule type" value="Genomic_DNA"/>
</dbReference>
<dbReference type="OrthoDB" id="693125at2759"/>
<sequence>METWGGRIKCKMHDLVHDLSRSILGDEISLAVSEKATNCTKICRYFSIMEHTRHLPPKNTFQKARAMYIAENDDFIFGKASKNAKHLCSISVKDVHTSALRAILETKNLRYLNILGLKYETLPEVISDIWSLQALHVISSDLVMLPESIGKLQKLRVINLSYSLRLTGLLDSIGNCVMISRIHLFRCHNVAALPSSIGRNKRLRVLRLGNTKLERLPSSITALENLECLDLQCCFELEELPKGIGKLKKLVVLNLQGCEKLLAIPKGIGQLTRLETLGLFVMGEDAVNYSQIPELENVNKISGELTIRGIARCMEPDVAHKECLKQKTNLQSLRLIYASNVGVNSENKLEGLEPPPGIKILKIVRYSEWIKGLTALQTLEISSCPDLERRCERRKGKDWHLTSHIPHLLIGQSDARHHFIWYTRRICIDSFDRGGPMKSSGHHYAAIKQWVKKHMKNLRLCDGSNCDVFDEGGAEPMIGVGGGQGSRAGTGGGVLML</sequence>
<dbReference type="PANTHER" id="PTHR47186:SF3">
    <property type="entry name" value="OS09G0267800 PROTEIN"/>
    <property type="match status" value="1"/>
</dbReference>
<reference evidence="3" key="1">
    <citation type="submission" date="2020-10" db="EMBL/GenBank/DDBJ databases">
        <authorList>
            <person name="Han B."/>
            <person name="Lu T."/>
            <person name="Zhao Q."/>
            <person name="Huang X."/>
            <person name="Zhao Y."/>
        </authorList>
    </citation>
    <scope>NUCLEOTIDE SEQUENCE</scope>
</reference>
<dbReference type="AlphaFoldDB" id="A0A811QQG8"/>
<evidence type="ECO:0000259" key="2">
    <source>
        <dbReference type="Pfam" id="PF23598"/>
    </source>
</evidence>
<evidence type="ECO:0000256" key="1">
    <source>
        <dbReference type="ARBA" id="ARBA00022737"/>
    </source>
</evidence>
<keyword evidence="4" id="KW-1185">Reference proteome</keyword>
<protein>
    <recommendedName>
        <fullName evidence="2">Disease resistance R13L4/SHOC-2-like LRR domain-containing protein</fullName>
    </recommendedName>
</protein>
<accession>A0A811QQG8</accession>
<organism evidence="3 4">
    <name type="scientific">Miscanthus lutarioriparius</name>
    <dbReference type="NCBI Taxonomy" id="422564"/>
    <lineage>
        <taxon>Eukaryota</taxon>
        <taxon>Viridiplantae</taxon>
        <taxon>Streptophyta</taxon>
        <taxon>Embryophyta</taxon>
        <taxon>Tracheophyta</taxon>
        <taxon>Spermatophyta</taxon>
        <taxon>Magnoliopsida</taxon>
        <taxon>Liliopsida</taxon>
        <taxon>Poales</taxon>
        <taxon>Poaceae</taxon>
        <taxon>PACMAD clade</taxon>
        <taxon>Panicoideae</taxon>
        <taxon>Andropogonodae</taxon>
        <taxon>Andropogoneae</taxon>
        <taxon>Saccharinae</taxon>
        <taxon>Miscanthus</taxon>
    </lineage>
</organism>
<feature type="domain" description="Disease resistance R13L4/SHOC-2-like LRR" evidence="2">
    <location>
        <begin position="195"/>
        <end position="382"/>
    </location>
</feature>
<dbReference type="InterPro" id="IPR032675">
    <property type="entry name" value="LRR_dom_sf"/>
</dbReference>
<dbReference type="PANTHER" id="PTHR47186">
    <property type="entry name" value="LEUCINE-RICH REPEAT-CONTAINING PROTEIN 57"/>
    <property type="match status" value="1"/>
</dbReference>
<evidence type="ECO:0000313" key="3">
    <source>
        <dbReference type="EMBL" id="CAD6258251.1"/>
    </source>
</evidence>